<feature type="domain" description="Sigma-54 factor interaction" evidence="6">
    <location>
        <begin position="450"/>
        <end position="681"/>
    </location>
</feature>
<dbReference type="SUPFAM" id="SSF53822">
    <property type="entry name" value="Periplasmic binding protein-like I"/>
    <property type="match status" value="1"/>
</dbReference>
<evidence type="ECO:0000313" key="7">
    <source>
        <dbReference type="EMBL" id="HIV75499.1"/>
    </source>
</evidence>
<dbReference type="Pfam" id="PF25601">
    <property type="entry name" value="AAA_lid_14"/>
    <property type="match status" value="1"/>
</dbReference>
<keyword evidence="5" id="KW-0804">Transcription</keyword>
<dbReference type="InterPro" id="IPR028082">
    <property type="entry name" value="Peripla_BP_I"/>
</dbReference>
<dbReference type="PROSITE" id="PS50045">
    <property type="entry name" value="SIGMA54_INTERACT_4"/>
    <property type="match status" value="1"/>
</dbReference>
<protein>
    <submittedName>
        <fullName evidence="7">Transporter substrate-binding protein</fullName>
    </submittedName>
</protein>
<proteinExistence type="predicted"/>
<dbReference type="InterPro" id="IPR058031">
    <property type="entry name" value="AAA_lid_NorR"/>
</dbReference>
<comment type="caution">
    <text evidence="7">The sequence shown here is derived from an EMBL/GenBank/DDBJ whole genome shotgun (WGS) entry which is preliminary data.</text>
</comment>
<dbReference type="InterPro" id="IPR025943">
    <property type="entry name" value="Sigma_54_int_dom_ATP-bd_2"/>
</dbReference>
<evidence type="ECO:0000256" key="3">
    <source>
        <dbReference type="ARBA" id="ARBA00023015"/>
    </source>
</evidence>
<keyword evidence="1" id="KW-0547">Nucleotide-binding</keyword>
<dbReference type="PANTHER" id="PTHR32071">
    <property type="entry name" value="TRANSCRIPTIONAL REGULATORY PROTEIN"/>
    <property type="match status" value="1"/>
</dbReference>
<accession>A0A9D1PQ55</accession>
<dbReference type="InterPro" id="IPR025662">
    <property type="entry name" value="Sigma_54_int_dom_ATP-bd_1"/>
</dbReference>
<evidence type="ECO:0000259" key="6">
    <source>
        <dbReference type="PROSITE" id="PS50045"/>
    </source>
</evidence>
<dbReference type="InterPro" id="IPR002078">
    <property type="entry name" value="Sigma_54_int"/>
</dbReference>
<dbReference type="CDD" id="cd00009">
    <property type="entry name" value="AAA"/>
    <property type="match status" value="1"/>
</dbReference>
<dbReference type="InterPro" id="IPR025944">
    <property type="entry name" value="Sigma_54_int_dom_CS"/>
</dbReference>
<dbReference type="GO" id="GO:0043565">
    <property type="term" value="F:sequence-specific DNA binding"/>
    <property type="evidence" value="ECO:0007669"/>
    <property type="project" value="InterPro"/>
</dbReference>
<dbReference type="PROSITE" id="PS00675">
    <property type="entry name" value="SIGMA54_INTERACT_1"/>
    <property type="match status" value="1"/>
</dbReference>
<sequence length="756" mass="85612">MHIKVGLLFSLTGTTSLTEKGQFDAALFATEQFKEAGYDVEVMTEDIASDPYRAKECAEKLAQQGVKIFIGCYTSACRKAILPILEKYDCLLVYPTLYEGEEDHQHVFYTGEVPNQQVHTLIDYLMSHYGKNIYLIGNDYIYPKETNDQVREYVRKKGGNIVQETYVPFGHKEFYQTVQDIILQKPDAIFSTLVGQSVVSFYETYARMQLNPQTMPIFSPITKETEIEAMGSVVGAGHYSSASYFQSLDHPANSSFTQAFHSFTKDNRPISSVMFNTYIGTKIILDAVIETKSVSKEAIFTSLHGKTMDSACGALKIDQRSHLTRPMRIGKVMQDGQFDIVWDSAQNIRPKPYIKEVILKRPVNELILRAWGEVSSEAIVAISGDRKVQFLSRKAKELTNLRKGDTITPSVLQQLQQQFYIDSYAAKEKELWLVKAKRKITTPYQQFGLIRTKNEAFQHELKTAKIAANSIANVLILGETGTGKEVLARAIHEMSARKDEPFVAINMAALPKELLLSELFGYAEGAFTGAKRGGAVGKFEAAHKGTLFLDEIGDMPFEFQATLLRAIETKKVTRVGDVAERDVDIRIIAATNRNLEEEIAYNDAFRSDLFYRLNVLSIHIPALRDRVEDIELLAHHFLQLFAQEYGDGPESITGEVIQQILQYPWPGNIRELRNMMERAYLLAKSDGTNIQVEHLPAQLMHYYQRKQHHSLSLKDVEKKMIAEALETSNNIKEASEKLGIGRSTLYRKMKEFKMTN</sequence>
<dbReference type="PROSITE" id="PS00688">
    <property type="entry name" value="SIGMA54_INTERACT_3"/>
    <property type="match status" value="1"/>
</dbReference>
<dbReference type="InterPro" id="IPR003593">
    <property type="entry name" value="AAA+_ATPase"/>
</dbReference>
<dbReference type="InterPro" id="IPR027417">
    <property type="entry name" value="P-loop_NTPase"/>
</dbReference>
<dbReference type="InterPro" id="IPR009057">
    <property type="entry name" value="Homeodomain-like_sf"/>
</dbReference>
<dbReference type="SMART" id="SM00382">
    <property type="entry name" value="AAA"/>
    <property type="match status" value="1"/>
</dbReference>
<dbReference type="SUPFAM" id="SSF52540">
    <property type="entry name" value="P-loop containing nucleoside triphosphate hydrolases"/>
    <property type="match status" value="1"/>
</dbReference>
<name>A0A9D1PQ55_9BACI</name>
<dbReference type="Gene3D" id="3.40.50.300">
    <property type="entry name" value="P-loop containing nucleotide triphosphate hydrolases"/>
    <property type="match status" value="1"/>
</dbReference>
<dbReference type="Gene3D" id="1.10.8.60">
    <property type="match status" value="1"/>
</dbReference>
<reference evidence="7" key="2">
    <citation type="submission" date="2021-04" db="EMBL/GenBank/DDBJ databases">
        <authorList>
            <person name="Gilroy R."/>
        </authorList>
    </citation>
    <scope>NUCLEOTIDE SEQUENCE</scope>
    <source>
        <strain evidence="7">CHK169-2315</strain>
    </source>
</reference>
<dbReference type="GO" id="GO:0005524">
    <property type="term" value="F:ATP binding"/>
    <property type="evidence" value="ECO:0007669"/>
    <property type="project" value="UniProtKB-KW"/>
</dbReference>
<dbReference type="Pfam" id="PF02954">
    <property type="entry name" value="HTH_8"/>
    <property type="match status" value="1"/>
</dbReference>
<dbReference type="FunFam" id="3.40.50.300:FF:000006">
    <property type="entry name" value="DNA-binding transcriptional regulator NtrC"/>
    <property type="match status" value="1"/>
</dbReference>
<dbReference type="AlphaFoldDB" id="A0A9D1PQ55"/>
<keyword evidence="4" id="KW-0238">DNA-binding</keyword>
<dbReference type="Pfam" id="PF00158">
    <property type="entry name" value="Sigma54_activat"/>
    <property type="match status" value="1"/>
</dbReference>
<dbReference type="Gene3D" id="1.10.10.60">
    <property type="entry name" value="Homeodomain-like"/>
    <property type="match status" value="1"/>
</dbReference>
<organism evidence="7 8">
    <name type="scientific">Candidatus Pseudogracilibacillus intestinigallinarum</name>
    <dbReference type="NCBI Taxonomy" id="2838742"/>
    <lineage>
        <taxon>Bacteria</taxon>
        <taxon>Bacillati</taxon>
        <taxon>Bacillota</taxon>
        <taxon>Bacilli</taxon>
        <taxon>Bacillales</taxon>
        <taxon>Bacillaceae</taxon>
        <taxon>Pseudogracilibacillus</taxon>
    </lineage>
</organism>
<dbReference type="InterPro" id="IPR002197">
    <property type="entry name" value="HTH_Fis"/>
</dbReference>
<reference evidence="7" key="1">
    <citation type="journal article" date="2021" name="PeerJ">
        <title>Extensive microbial diversity within the chicken gut microbiome revealed by metagenomics and culture.</title>
        <authorList>
            <person name="Gilroy R."/>
            <person name="Ravi A."/>
            <person name="Getino M."/>
            <person name="Pursley I."/>
            <person name="Horton D.L."/>
            <person name="Alikhan N.F."/>
            <person name="Baker D."/>
            <person name="Gharbi K."/>
            <person name="Hall N."/>
            <person name="Watson M."/>
            <person name="Adriaenssens E.M."/>
            <person name="Foster-Nyarko E."/>
            <person name="Jarju S."/>
            <person name="Secka A."/>
            <person name="Antonio M."/>
            <person name="Oren A."/>
            <person name="Chaudhuri R.R."/>
            <person name="La Ragione R."/>
            <person name="Hildebrand F."/>
            <person name="Pallen M.J."/>
        </authorList>
    </citation>
    <scope>NUCLEOTIDE SEQUENCE</scope>
    <source>
        <strain evidence="7">CHK169-2315</strain>
    </source>
</reference>
<gene>
    <name evidence="7" type="ORF">H9895_10505</name>
</gene>
<keyword evidence="3" id="KW-0805">Transcription regulation</keyword>
<evidence type="ECO:0000313" key="8">
    <source>
        <dbReference type="Proteomes" id="UP000823937"/>
    </source>
</evidence>
<dbReference type="Pfam" id="PF13433">
    <property type="entry name" value="Peripla_BP_5"/>
    <property type="match status" value="1"/>
</dbReference>
<dbReference type="PROSITE" id="PS00676">
    <property type="entry name" value="SIGMA54_INTERACT_2"/>
    <property type="match status" value="1"/>
</dbReference>
<evidence type="ECO:0000256" key="2">
    <source>
        <dbReference type="ARBA" id="ARBA00022840"/>
    </source>
</evidence>
<keyword evidence="2" id="KW-0067">ATP-binding</keyword>
<dbReference type="Gene3D" id="3.40.50.2300">
    <property type="match status" value="2"/>
</dbReference>
<dbReference type="EMBL" id="DXHX01000148">
    <property type="protein sequence ID" value="HIV75499.1"/>
    <property type="molecule type" value="Genomic_DNA"/>
</dbReference>
<evidence type="ECO:0000256" key="5">
    <source>
        <dbReference type="ARBA" id="ARBA00023163"/>
    </source>
</evidence>
<dbReference type="Proteomes" id="UP000823937">
    <property type="component" value="Unassembled WGS sequence"/>
</dbReference>
<evidence type="ECO:0000256" key="4">
    <source>
        <dbReference type="ARBA" id="ARBA00023125"/>
    </source>
</evidence>
<dbReference type="SUPFAM" id="SSF46689">
    <property type="entry name" value="Homeodomain-like"/>
    <property type="match status" value="1"/>
</dbReference>
<dbReference type="GO" id="GO:0006355">
    <property type="term" value="P:regulation of DNA-templated transcription"/>
    <property type="evidence" value="ECO:0007669"/>
    <property type="project" value="InterPro"/>
</dbReference>
<evidence type="ECO:0000256" key="1">
    <source>
        <dbReference type="ARBA" id="ARBA00022741"/>
    </source>
</evidence>